<dbReference type="RefSeq" id="WP_076380828.1">
    <property type="nucleotide sequence ID" value="NZ_AP017422.1"/>
</dbReference>
<proteinExistence type="predicted"/>
<evidence type="ECO:0000313" key="2">
    <source>
        <dbReference type="EMBL" id="SIT27415.1"/>
    </source>
</evidence>
<dbReference type="STRING" id="477680.SAMN05421788_107230"/>
<name>A0A173MGG3_9BACT</name>
<sequence>MTMKLFTTLLLVAGILTTNSCGKPGTPPPPPPPTTSNKCFLVSEKVTGGPGYGASWVYQYDADGHLLKGSQPTVNGQTPDGQLAVNGNIIGIGFSKMLFVYGYAGDLKGGTPSSGLITHTWLICIT</sequence>
<keyword evidence="1" id="KW-0732">Signal</keyword>
<dbReference type="Proteomes" id="UP000186917">
    <property type="component" value="Unassembled WGS sequence"/>
</dbReference>
<feature type="chain" id="PRO_5030022915" description="YD repeat-containing protein" evidence="1">
    <location>
        <begin position="23"/>
        <end position="126"/>
    </location>
</feature>
<dbReference type="AlphaFoldDB" id="A0A173MGG3"/>
<keyword evidence="3" id="KW-1185">Reference proteome</keyword>
<reference evidence="3" key="1">
    <citation type="submission" date="2017-01" db="EMBL/GenBank/DDBJ databases">
        <authorList>
            <person name="Varghese N."/>
            <person name="Submissions S."/>
        </authorList>
    </citation>
    <scope>NUCLEOTIDE SEQUENCE [LARGE SCALE GENOMIC DNA]</scope>
    <source>
        <strain evidence="3">DSM 21054</strain>
    </source>
</reference>
<evidence type="ECO:0008006" key="4">
    <source>
        <dbReference type="Google" id="ProtNLM"/>
    </source>
</evidence>
<dbReference type="EMBL" id="FTOR01000007">
    <property type="protein sequence ID" value="SIT27415.1"/>
    <property type="molecule type" value="Genomic_DNA"/>
</dbReference>
<protein>
    <recommendedName>
        <fullName evidence="4">YD repeat-containing protein</fullName>
    </recommendedName>
</protein>
<evidence type="ECO:0000256" key="1">
    <source>
        <dbReference type="SAM" id="SignalP"/>
    </source>
</evidence>
<dbReference type="KEGG" id="fln:FLA_2586"/>
<evidence type="ECO:0000313" key="3">
    <source>
        <dbReference type="Proteomes" id="UP000186917"/>
    </source>
</evidence>
<organism evidence="2 3">
    <name type="scientific">Filimonas lacunae</name>
    <dbReference type="NCBI Taxonomy" id="477680"/>
    <lineage>
        <taxon>Bacteria</taxon>
        <taxon>Pseudomonadati</taxon>
        <taxon>Bacteroidota</taxon>
        <taxon>Chitinophagia</taxon>
        <taxon>Chitinophagales</taxon>
        <taxon>Chitinophagaceae</taxon>
        <taxon>Filimonas</taxon>
    </lineage>
</organism>
<accession>A0A173MGG3</accession>
<feature type="signal peptide" evidence="1">
    <location>
        <begin position="1"/>
        <end position="22"/>
    </location>
</feature>
<gene>
    <name evidence="2" type="ORF">SAMN05421788_107230</name>
</gene>